<accession>A0ABS8PQZ9</accession>
<protein>
    <submittedName>
        <fullName evidence="2">Uncharacterized protein</fullName>
    </submittedName>
</protein>
<feature type="chain" id="PRO_5047174172" evidence="1">
    <location>
        <begin position="27"/>
        <end position="163"/>
    </location>
</feature>
<organism evidence="2 3">
    <name type="scientific">Niabella pedocola</name>
    <dbReference type="NCBI Taxonomy" id="1752077"/>
    <lineage>
        <taxon>Bacteria</taxon>
        <taxon>Pseudomonadati</taxon>
        <taxon>Bacteroidota</taxon>
        <taxon>Chitinophagia</taxon>
        <taxon>Chitinophagales</taxon>
        <taxon>Chitinophagaceae</taxon>
        <taxon>Niabella</taxon>
    </lineage>
</organism>
<dbReference type="EMBL" id="JAJNEC010000005">
    <property type="protein sequence ID" value="MCD2423513.1"/>
    <property type="molecule type" value="Genomic_DNA"/>
</dbReference>
<evidence type="ECO:0000256" key="1">
    <source>
        <dbReference type="SAM" id="SignalP"/>
    </source>
</evidence>
<name>A0ABS8PQZ9_9BACT</name>
<keyword evidence="3" id="KW-1185">Reference proteome</keyword>
<reference evidence="2 3" key="1">
    <citation type="submission" date="2021-11" db="EMBL/GenBank/DDBJ databases">
        <title>Genomic of Niabella pedocola.</title>
        <authorList>
            <person name="Wu T."/>
        </authorList>
    </citation>
    <scope>NUCLEOTIDE SEQUENCE [LARGE SCALE GENOMIC DNA]</scope>
    <source>
        <strain evidence="2 3">JCM 31011</strain>
    </source>
</reference>
<comment type="caution">
    <text evidence="2">The sequence shown here is derived from an EMBL/GenBank/DDBJ whole genome shotgun (WGS) entry which is preliminary data.</text>
</comment>
<feature type="signal peptide" evidence="1">
    <location>
        <begin position="1"/>
        <end position="26"/>
    </location>
</feature>
<evidence type="ECO:0000313" key="3">
    <source>
        <dbReference type="Proteomes" id="UP001199816"/>
    </source>
</evidence>
<sequence>MKRTTTISGKWAVLLFVGLACNNVQQEAAHTAEAGDSAGTPENHVMIPASGCYTGQSGKDSFFLKTEVFPNVVTGTLSYNFYEKDKNHGTIEGRLSGDTLIADYTFMSEGKSSVRQVAFLLSDSTATEGIGAMEEKAGKLLFSNRDSIRFNDGIRLHKVPCAP</sequence>
<keyword evidence="1" id="KW-0732">Signal</keyword>
<evidence type="ECO:0000313" key="2">
    <source>
        <dbReference type="EMBL" id="MCD2423513.1"/>
    </source>
</evidence>
<dbReference type="Proteomes" id="UP001199816">
    <property type="component" value="Unassembled WGS sequence"/>
</dbReference>
<proteinExistence type="predicted"/>
<dbReference type="PROSITE" id="PS51257">
    <property type="entry name" value="PROKAR_LIPOPROTEIN"/>
    <property type="match status" value="1"/>
</dbReference>
<dbReference type="RefSeq" id="WP_231004775.1">
    <property type="nucleotide sequence ID" value="NZ_JAJNEC010000005.1"/>
</dbReference>
<gene>
    <name evidence="2" type="ORF">LQ567_12120</name>
</gene>